<sequence length="882" mass="94826">MAPRRLPPAVPQRVKAPLTRDKESGLPSVCRENKKAMKERKTPFELRVSEAAPQRLRRGREREEERKKSRDGWQSRSPPKSTEDEKRLWTFELEIGPDETAAECELQAGESERRHSASKNAESSASLADEQEAERKTQPERLATSMGMKTSEKRPDVGFVSQPKPIMISLGPPPLLPIPTPPSSRCFSSHSLLTTPLSRDFVLHAPVTPVASRQRSRRAGNVSTEFPFFGERAKQVPTEEELRSTGIPFPESPNRRKPLLSRCLSSFALLPSAPFAANSTLMPSTPRISTPPSRSSKSSFAGAFSGVVSRLPASASSSASLASRVSGPSPGKSPPLSAAVFLETGGWDPLSDEESDQQHSNDSGEDDRKVARRRNEERKEDAVPPSEEHEKSALQISRDEESGWTSHTWGDPWSDNEEARKPLQKNSCGKKGGGAFQSAKPQKLPLNREAKKGTPLSGKPSGSPQNKHVPAVPAFLQRGSGTVSCLQKKRFSLTACSSSTSTSSSSSFSLSGASFSSSSVCLPSPAPVSEACAPLAGEECRPDANASWQSEQVQAFPVSSSAPSFSRLASGVLFSGTAVPSPPPRRDHKAKDSIFLLRSFSGKPPPPPPVCAGKVNSVRLAVSAGSSSSFVEDPSVCSGVSAVVPPPPDDGVEKAFSESFPRSVSHSGPARVRKPPPTLFCREAHLFFPIPHEEPPTGKAHSSATYHPVRGSLQPPDAASFSAVEDASLSGFPPVSGSYTHGLPPIVLYGTDSYFSCSPSVYEAAESELDVRSFRFAERSSHALRPGFPLEKPRHGRNVLQGSFSSSTLPPPAAQPGEETEHLESASSHAAFSASRASKESSLKNKRMQLFVVPCLSWRGGRYFSSHRCVSSARSFDAFPVA</sequence>
<feature type="region of interest" description="Disordered" evidence="1">
    <location>
        <begin position="1"/>
        <end position="165"/>
    </location>
</feature>
<dbReference type="VEuPathDB" id="ToxoDB:TGDOM2_213820"/>
<protein>
    <submittedName>
        <fullName evidence="2">Uncharacterized protein</fullName>
    </submittedName>
</protein>
<comment type="caution">
    <text evidence="2">The sequence shown here is derived from an EMBL/GenBank/DDBJ whole genome shotgun (WGS) entry which is preliminary data.</text>
</comment>
<feature type="region of interest" description="Disordered" evidence="1">
    <location>
        <begin position="345"/>
        <end position="473"/>
    </location>
</feature>
<proteinExistence type="predicted"/>
<evidence type="ECO:0000313" key="3">
    <source>
        <dbReference type="Proteomes" id="UP000028837"/>
    </source>
</evidence>
<feature type="region of interest" description="Disordered" evidence="1">
    <location>
        <begin position="495"/>
        <end position="518"/>
    </location>
</feature>
<dbReference type="OrthoDB" id="10355565at2759"/>
<dbReference type="Proteomes" id="UP000028837">
    <property type="component" value="Unassembled WGS sequence"/>
</dbReference>
<feature type="region of interest" description="Disordered" evidence="1">
    <location>
        <begin position="278"/>
        <end position="300"/>
    </location>
</feature>
<gene>
    <name evidence="2" type="ORF">TGDOM2_213820</name>
</gene>
<accession>A0A086K798</accession>
<reference evidence="2 3" key="1">
    <citation type="submission" date="2014-02" db="EMBL/GenBank/DDBJ databases">
        <authorList>
            <person name="Sibley D."/>
            <person name="Venepally P."/>
            <person name="Karamycheva S."/>
            <person name="Hadjithomas M."/>
            <person name="Khan A."/>
            <person name="Brunk B."/>
            <person name="Roos D."/>
            <person name="Caler E."/>
            <person name="Lorenzi H."/>
        </authorList>
    </citation>
    <scope>NUCLEOTIDE SEQUENCE [LARGE SCALE GENOMIC DNA]</scope>
    <source>
        <strain evidence="2 3">GAB2-2007-GAL-DOM2</strain>
    </source>
</reference>
<feature type="compositionally biased region" description="Pro residues" evidence="1">
    <location>
        <begin position="1"/>
        <end position="10"/>
    </location>
</feature>
<dbReference type="EMBL" id="AHZU02000783">
    <property type="protein sequence ID" value="KFG40266.1"/>
    <property type="molecule type" value="Genomic_DNA"/>
</dbReference>
<feature type="region of interest" description="Disordered" evidence="1">
    <location>
        <begin position="235"/>
        <end position="255"/>
    </location>
</feature>
<dbReference type="AlphaFoldDB" id="A0A086K798"/>
<feature type="compositionally biased region" description="Basic and acidic residues" evidence="1">
    <location>
        <begin position="31"/>
        <end position="48"/>
    </location>
</feature>
<feature type="compositionally biased region" description="Basic and acidic residues" evidence="1">
    <location>
        <begin position="366"/>
        <end position="401"/>
    </location>
</feature>
<feature type="region of interest" description="Disordered" evidence="1">
    <location>
        <begin position="785"/>
        <end position="829"/>
    </location>
</feature>
<evidence type="ECO:0000313" key="2">
    <source>
        <dbReference type="EMBL" id="KFG40266.1"/>
    </source>
</evidence>
<name>A0A086K798_TOXGO</name>
<organism evidence="2 3">
    <name type="scientific">Toxoplasma gondii GAB2-2007-GAL-DOM2</name>
    <dbReference type="NCBI Taxonomy" id="1130820"/>
    <lineage>
        <taxon>Eukaryota</taxon>
        <taxon>Sar</taxon>
        <taxon>Alveolata</taxon>
        <taxon>Apicomplexa</taxon>
        <taxon>Conoidasida</taxon>
        <taxon>Coccidia</taxon>
        <taxon>Eucoccidiorida</taxon>
        <taxon>Eimeriorina</taxon>
        <taxon>Sarcocystidae</taxon>
        <taxon>Toxoplasma</taxon>
    </lineage>
</organism>
<evidence type="ECO:0000256" key="1">
    <source>
        <dbReference type="SAM" id="MobiDB-lite"/>
    </source>
</evidence>
<feature type="compositionally biased region" description="Basic and acidic residues" evidence="1">
    <location>
        <begin position="60"/>
        <end position="73"/>
    </location>
</feature>
<feature type="compositionally biased region" description="Low complexity" evidence="1">
    <location>
        <begin position="283"/>
        <end position="300"/>
    </location>
</feature>